<dbReference type="AlphaFoldDB" id="A0A915E3P5"/>
<evidence type="ECO:0000313" key="2">
    <source>
        <dbReference type="WBParaSite" id="jg26373"/>
    </source>
</evidence>
<dbReference type="Proteomes" id="UP000887574">
    <property type="component" value="Unplaced"/>
</dbReference>
<dbReference type="WBParaSite" id="jg26373">
    <property type="protein sequence ID" value="jg26373"/>
    <property type="gene ID" value="jg26373"/>
</dbReference>
<sequence length="95" mass="10332">MGALVAGTLRQDIICTYRGQTITPIPDRIESIATTASCSLYNVKDVKNPRFSTTASSLCASPVTLRFRIQLGDEFVQRIIQQSTVPGMLFASSCC</sequence>
<organism evidence="1 2">
    <name type="scientific">Ditylenchus dipsaci</name>
    <dbReference type="NCBI Taxonomy" id="166011"/>
    <lineage>
        <taxon>Eukaryota</taxon>
        <taxon>Metazoa</taxon>
        <taxon>Ecdysozoa</taxon>
        <taxon>Nematoda</taxon>
        <taxon>Chromadorea</taxon>
        <taxon>Rhabditida</taxon>
        <taxon>Tylenchina</taxon>
        <taxon>Tylenchomorpha</taxon>
        <taxon>Sphaerularioidea</taxon>
        <taxon>Anguinidae</taxon>
        <taxon>Anguininae</taxon>
        <taxon>Ditylenchus</taxon>
    </lineage>
</organism>
<reference evidence="2" key="1">
    <citation type="submission" date="2022-11" db="UniProtKB">
        <authorList>
            <consortium name="WormBaseParasite"/>
        </authorList>
    </citation>
    <scope>IDENTIFICATION</scope>
</reference>
<protein>
    <submittedName>
        <fullName evidence="2">Uncharacterized protein</fullName>
    </submittedName>
</protein>
<name>A0A915E3P5_9BILA</name>
<keyword evidence="1" id="KW-1185">Reference proteome</keyword>
<evidence type="ECO:0000313" key="1">
    <source>
        <dbReference type="Proteomes" id="UP000887574"/>
    </source>
</evidence>
<accession>A0A915E3P5</accession>
<proteinExistence type="predicted"/>